<dbReference type="EMBL" id="PP955094">
    <property type="protein sequence ID" value="XCH39313.1"/>
    <property type="molecule type" value="Genomic_DNA"/>
</dbReference>
<organism evidence="1">
    <name type="scientific">Faxonius propinquus nudivirus</name>
    <dbReference type="NCBI Taxonomy" id="3139431"/>
    <lineage>
        <taxon>Viruses</taxon>
        <taxon>Viruses incertae sedis</taxon>
        <taxon>Naldaviricetes</taxon>
        <taxon>Lefavirales</taxon>
        <taxon>Nudiviridae</taxon>
    </lineage>
</organism>
<reference evidence="1" key="1">
    <citation type="submission" date="2024-06" db="EMBL/GenBank/DDBJ databases">
        <title>North American crayfish harbour diverse members of the Nudiviridae.</title>
        <authorList>
            <person name="Stratton C."/>
            <person name="Bojko J."/>
        </authorList>
    </citation>
    <scope>NUCLEOTIDE SEQUENCE</scope>
    <source>
        <strain evidence="1">142H</strain>
    </source>
</reference>
<sequence>MISSSKIAVPTNIILKFIKQDSEFMKYLLQIYSRKEIDEMFKFIKKYIANQKIPNKITNVNEISIHINKMITSYISQSSVLVNIIGIIETKIKEKISDIIENIQIQIIQKKIWEKKLNEIKK</sequence>
<gene>
    <name evidence="1" type="ORF">FpNV_068</name>
</gene>
<proteinExistence type="predicted"/>
<protein>
    <submittedName>
        <fullName evidence="1">Uncharacterized protein</fullName>
    </submittedName>
</protein>
<name>A0AAU8GCX0_9VIRU</name>
<evidence type="ECO:0000313" key="1">
    <source>
        <dbReference type="EMBL" id="XCH39313.1"/>
    </source>
</evidence>
<accession>A0AAU8GCX0</accession>